<dbReference type="Proteomes" id="UP001595711">
    <property type="component" value="Unassembled WGS sequence"/>
</dbReference>
<dbReference type="Pfam" id="PF07310">
    <property type="entry name" value="PAS_5"/>
    <property type="match status" value="1"/>
</dbReference>
<accession>A0ABV7VH38</accession>
<dbReference type="RefSeq" id="WP_379724289.1">
    <property type="nucleotide sequence ID" value="NZ_JBHRYJ010000001.1"/>
</dbReference>
<organism evidence="1 2">
    <name type="scientific">Ferrovibrio xuzhouensis</name>
    <dbReference type="NCBI Taxonomy" id="1576914"/>
    <lineage>
        <taxon>Bacteria</taxon>
        <taxon>Pseudomonadati</taxon>
        <taxon>Pseudomonadota</taxon>
        <taxon>Alphaproteobacteria</taxon>
        <taxon>Rhodospirillales</taxon>
        <taxon>Rhodospirillaceae</taxon>
        <taxon>Ferrovibrio</taxon>
    </lineage>
</organism>
<reference evidence="2" key="1">
    <citation type="journal article" date="2019" name="Int. J. Syst. Evol. Microbiol.">
        <title>The Global Catalogue of Microorganisms (GCM) 10K type strain sequencing project: providing services to taxonomists for standard genome sequencing and annotation.</title>
        <authorList>
            <consortium name="The Broad Institute Genomics Platform"/>
            <consortium name="The Broad Institute Genome Sequencing Center for Infectious Disease"/>
            <person name="Wu L."/>
            <person name="Ma J."/>
        </authorList>
    </citation>
    <scope>NUCLEOTIDE SEQUENCE [LARGE SCALE GENOMIC DNA]</scope>
    <source>
        <strain evidence="2">KCTC 42182</strain>
    </source>
</reference>
<dbReference type="InterPro" id="IPR009922">
    <property type="entry name" value="DUF1457"/>
</dbReference>
<evidence type="ECO:0000313" key="2">
    <source>
        <dbReference type="Proteomes" id="UP001595711"/>
    </source>
</evidence>
<comment type="caution">
    <text evidence="1">The sequence shown here is derived from an EMBL/GenBank/DDBJ whole genome shotgun (WGS) entry which is preliminary data.</text>
</comment>
<keyword evidence="2" id="KW-1185">Reference proteome</keyword>
<dbReference type="EMBL" id="JBHRYJ010000001">
    <property type="protein sequence ID" value="MFC3675538.1"/>
    <property type="molecule type" value="Genomic_DNA"/>
</dbReference>
<sequence length="180" mass="20471">MLIDPKLLHPEPALGDGWQVVGDHTDTSGWHPQVAALLCYWRTRRPAGRLPSRQAIDPFSLRGILPCLWMLDIQREPGTQHAWRFSYRLAGTRFTALLGFEVTRRWYDEVRPQAYAANRIRLITVARDGVPTWRRGPMPLEDGNWQQTENLMLPLAADGITADIILGISVRYTRDGTTLA</sequence>
<evidence type="ECO:0000313" key="1">
    <source>
        <dbReference type="EMBL" id="MFC3675538.1"/>
    </source>
</evidence>
<protein>
    <submittedName>
        <fullName evidence="1">PAS domain-containing protein</fullName>
    </submittedName>
</protein>
<name>A0ABV7VH38_9PROT</name>
<proteinExistence type="predicted"/>
<gene>
    <name evidence="1" type="ORF">ACFOOQ_08290</name>
</gene>